<proteinExistence type="predicted"/>
<sequence>MFSLPTIRYSLIYFLANLYKLGRCSNICGKRLVVDVQVQNSEVKDINELMSLVIM</sequence>
<protein>
    <submittedName>
        <fullName evidence="1">Uncharacterized protein</fullName>
    </submittedName>
</protein>
<dbReference type="AlphaFoldDB" id="A0A2P2QYQ6"/>
<accession>A0A2P2QYQ6</accession>
<dbReference type="EMBL" id="GGEC01091635">
    <property type="protein sequence ID" value="MBX72119.1"/>
    <property type="molecule type" value="Transcribed_RNA"/>
</dbReference>
<name>A0A2P2QYQ6_RHIMU</name>
<organism evidence="1">
    <name type="scientific">Rhizophora mucronata</name>
    <name type="common">Asiatic mangrove</name>
    <dbReference type="NCBI Taxonomy" id="61149"/>
    <lineage>
        <taxon>Eukaryota</taxon>
        <taxon>Viridiplantae</taxon>
        <taxon>Streptophyta</taxon>
        <taxon>Embryophyta</taxon>
        <taxon>Tracheophyta</taxon>
        <taxon>Spermatophyta</taxon>
        <taxon>Magnoliopsida</taxon>
        <taxon>eudicotyledons</taxon>
        <taxon>Gunneridae</taxon>
        <taxon>Pentapetalae</taxon>
        <taxon>rosids</taxon>
        <taxon>fabids</taxon>
        <taxon>Malpighiales</taxon>
        <taxon>Rhizophoraceae</taxon>
        <taxon>Rhizophora</taxon>
    </lineage>
</organism>
<evidence type="ECO:0000313" key="1">
    <source>
        <dbReference type="EMBL" id="MBX72119.1"/>
    </source>
</evidence>
<reference evidence="1" key="1">
    <citation type="submission" date="2018-02" db="EMBL/GenBank/DDBJ databases">
        <title>Rhizophora mucronata_Transcriptome.</title>
        <authorList>
            <person name="Meera S.P."/>
            <person name="Sreeshan A."/>
            <person name="Augustine A."/>
        </authorList>
    </citation>
    <scope>NUCLEOTIDE SEQUENCE</scope>
    <source>
        <tissue evidence="1">Leaf</tissue>
    </source>
</reference>